<keyword evidence="3" id="KW-1185">Reference proteome</keyword>
<dbReference type="InParanoid" id="A0A0C3BHM3"/>
<feature type="compositionally biased region" description="Low complexity" evidence="1">
    <location>
        <begin position="81"/>
        <end position="105"/>
    </location>
</feature>
<dbReference type="EMBL" id="KN833030">
    <property type="protein sequence ID" value="KIM76872.1"/>
    <property type="molecule type" value="Genomic_DNA"/>
</dbReference>
<organism evidence="2 3">
    <name type="scientific">Piloderma croceum (strain F 1598)</name>
    <dbReference type="NCBI Taxonomy" id="765440"/>
    <lineage>
        <taxon>Eukaryota</taxon>
        <taxon>Fungi</taxon>
        <taxon>Dikarya</taxon>
        <taxon>Basidiomycota</taxon>
        <taxon>Agaricomycotina</taxon>
        <taxon>Agaricomycetes</taxon>
        <taxon>Agaricomycetidae</taxon>
        <taxon>Atheliales</taxon>
        <taxon>Atheliaceae</taxon>
        <taxon>Piloderma</taxon>
    </lineage>
</organism>
<feature type="compositionally biased region" description="Polar residues" evidence="1">
    <location>
        <begin position="233"/>
        <end position="247"/>
    </location>
</feature>
<evidence type="ECO:0000313" key="2">
    <source>
        <dbReference type="EMBL" id="KIM76872.1"/>
    </source>
</evidence>
<evidence type="ECO:0000256" key="1">
    <source>
        <dbReference type="SAM" id="MobiDB-lite"/>
    </source>
</evidence>
<reference evidence="3" key="2">
    <citation type="submission" date="2015-01" db="EMBL/GenBank/DDBJ databases">
        <title>Evolutionary Origins and Diversification of the Mycorrhizal Mutualists.</title>
        <authorList>
            <consortium name="DOE Joint Genome Institute"/>
            <consortium name="Mycorrhizal Genomics Consortium"/>
            <person name="Kohler A."/>
            <person name="Kuo A."/>
            <person name="Nagy L.G."/>
            <person name="Floudas D."/>
            <person name="Copeland A."/>
            <person name="Barry K.W."/>
            <person name="Cichocki N."/>
            <person name="Veneault-Fourrey C."/>
            <person name="LaButti K."/>
            <person name="Lindquist E.A."/>
            <person name="Lipzen A."/>
            <person name="Lundell T."/>
            <person name="Morin E."/>
            <person name="Murat C."/>
            <person name="Riley R."/>
            <person name="Ohm R."/>
            <person name="Sun H."/>
            <person name="Tunlid A."/>
            <person name="Henrissat B."/>
            <person name="Grigoriev I.V."/>
            <person name="Hibbett D.S."/>
            <person name="Martin F."/>
        </authorList>
    </citation>
    <scope>NUCLEOTIDE SEQUENCE [LARGE SCALE GENOMIC DNA]</scope>
    <source>
        <strain evidence="3">F 1598</strain>
    </source>
</reference>
<dbReference type="Proteomes" id="UP000054166">
    <property type="component" value="Unassembled WGS sequence"/>
</dbReference>
<evidence type="ECO:0000313" key="3">
    <source>
        <dbReference type="Proteomes" id="UP000054166"/>
    </source>
</evidence>
<feature type="region of interest" description="Disordered" evidence="1">
    <location>
        <begin position="80"/>
        <end position="257"/>
    </location>
</feature>
<dbReference type="OrthoDB" id="6730379at2759"/>
<protein>
    <submittedName>
        <fullName evidence="2">Uncharacterized protein</fullName>
    </submittedName>
</protein>
<dbReference type="AlphaFoldDB" id="A0A0C3BHM3"/>
<reference evidence="2 3" key="1">
    <citation type="submission" date="2014-04" db="EMBL/GenBank/DDBJ databases">
        <authorList>
            <consortium name="DOE Joint Genome Institute"/>
            <person name="Kuo A."/>
            <person name="Tarkka M."/>
            <person name="Buscot F."/>
            <person name="Kohler A."/>
            <person name="Nagy L.G."/>
            <person name="Floudas D."/>
            <person name="Copeland A."/>
            <person name="Barry K.W."/>
            <person name="Cichocki N."/>
            <person name="Veneault-Fourrey C."/>
            <person name="LaButti K."/>
            <person name="Lindquist E.A."/>
            <person name="Lipzen A."/>
            <person name="Lundell T."/>
            <person name="Morin E."/>
            <person name="Murat C."/>
            <person name="Sun H."/>
            <person name="Tunlid A."/>
            <person name="Henrissat B."/>
            <person name="Grigoriev I.V."/>
            <person name="Hibbett D.S."/>
            <person name="Martin F."/>
            <person name="Nordberg H.P."/>
            <person name="Cantor M.N."/>
            <person name="Hua S.X."/>
        </authorList>
    </citation>
    <scope>NUCLEOTIDE SEQUENCE [LARGE SCALE GENOMIC DNA]</scope>
    <source>
        <strain evidence="2 3">F 1598</strain>
    </source>
</reference>
<gene>
    <name evidence="2" type="ORF">PILCRDRAFT_633045</name>
</gene>
<feature type="compositionally biased region" description="Basic residues" evidence="1">
    <location>
        <begin position="142"/>
        <end position="153"/>
    </location>
</feature>
<name>A0A0C3BHM3_PILCF</name>
<sequence>MGRHKRGMLMDSGKPTTLSLLKSGRGDGCVSCFLLRSSNGMLIRSSSCVILYYITYIQRTNSPNPKDKIALMEAKLRQMESSSSIPSSSASASTSTSTTTPSAHPSLPPKPPTQALSSFHLHSQPHDRNPPSTSASGQISKPKPKHPLSHKEKHPLPSLPILPSSHPKPKSTADFASSLSSSYTPATTGKTTTAATPPALDAKATTSTTPTDHPPSQDANPESKASAKPGIGSTRSNVHGPGRSSSGLAGVKIVRRG</sequence>
<accession>A0A0C3BHM3</accession>
<dbReference type="HOGENOM" id="CLU_1082258_0_0_1"/>
<proteinExistence type="predicted"/>
<feature type="compositionally biased region" description="Low complexity" evidence="1">
    <location>
        <begin position="177"/>
        <end position="216"/>
    </location>
</feature>
<feature type="compositionally biased region" description="Polar residues" evidence="1">
    <location>
        <begin position="130"/>
        <end position="139"/>
    </location>
</feature>